<keyword evidence="5" id="KW-0539">Nucleus</keyword>
<evidence type="ECO:0000313" key="12">
    <source>
        <dbReference type="RefSeq" id="XP_072848786.1"/>
    </source>
</evidence>
<evidence type="ECO:0000256" key="3">
    <source>
        <dbReference type="ARBA" id="ARBA00022454"/>
    </source>
</evidence>
<proteinExistence type="inferred from homology"/>
<keyword evidence="6" id="KW-0137">Centromere</keyword>
<gene>
    <name evidence="12" type="primary">LOC110073974</name>
</gene>
<dbReference type="Pfam" id="PF05837">
    <property type="entry name" value="CENP-H"/>
    <property type="match status" value="1"/>
</dbReference>
<feature type="coiled-coil region" evidence="8">
    <location>
        <begin position="144"/>
        <end position="178"/>
    </location>
</feature>
<dbReference type="PANTHER" id="PTHR48122">
    <property type="entry name" value="CENTROMERE PROTEIN H"/>
    <property type="match status" value="1"/>
</dbReference>
<evidence type="ECO:0000256" key="6">
    <source>
        <dbReference type="ARBA" id="ARBA00023328"/>
    </source>
</evidence>
<keyword evidence="8" id="KW-0175">Coiled coil</keyword>
<evidence type="ECO:0000256" key="1">
    <source>
        <dbReference type="ARBA" id="ARBA00004123"/>
    </source>
</evidence>
<keyword evidence="11" id="KW-1185">Reference proteome</keyword>
<keyword evidence="3" id="KW-0158">Chromosome</keyword>
<feature type="compositionally biased region" description="Polar residues" evidence="9">
    <location>
        <begin position="276"/>
        <end position="290"/>
    </location>
</feature>
<dbReference type="GeneID" id="110073974"/>
<name>A0ABM5FTS3_9SAUR</name>
<feature type="region of interest" description="Disordered" evidence="9">
    <location>
        <begin position="1"/>
        <end position="48"/>
    </location>
</feature>
<comment type="similarity">
    <text evidence="7">Belongs to the CENP-H/MCM16 family.</text>
</comment>
<dbReference type="InterPro" id="IPR040034">
    <property type="entry name" value="CENP-H"/>
</dbReference>
<evidence type="ECO:0000256" key="2">
    <source>
        <dbReference type="ARBA" id="ARBA00004629"/>
    </source>
</evidence>
<protein>
    <submittedName>
        <fullName evidence="12">Centromere protein H isoform X2</fullName>
    </submittedName>
</protein>
<reference evidence="12" key="2">
    <citation type="submission" date="2025-08" db="UniProtKB">
        <authorList>
            <consortium name="RefSeq"/>
        </authorList>
    </citation>
    <scope>IDENTIFICATION</scope>
</reference>
<evidence type="ECO:0000256" key="8">
    <source>
        <dbReference type="SAM" id="Coils"/>
    </source>
</evidence>
<feature type="region of interest" description="Disordered" evidence="9">
    <location>
        <begin position="239"/>
        <end position="322"/>
    </location>
</feature>
<evidence type="ECO:0000256" key="9">
    <source>
        <dbReference type="SAM" id="MobiDB-lite"/>
    </source>
</evidence>
<comment type="subcellular location">
    <subcellularLocation>
        <location evidence="2">Chromosome</location>
        <location evidence="2">Centromere</location>
        <location evidence="2">Kinetochore</location>
    </subcellularLocation>
    <subcellularLocation>
        <location evidence="1">Nucleus</location>
    </subcellularLocation>
</comment>
<feature type="coiled-coil region" evidence="8">
    <location>
        <begin position="85"/>
        <end position="112"/>
    </location>
</feature>
<reference evidence="11" key="1">
    <citation type="submission" date="2025-05" db="UniProtKB">
        <authorList>
            <consortium name="RefSeq"/>
        </authorList>
    </citation>
    <scope>NUCLEOTIDE SEQUENCE [LARGE SCALE GENOMIC DNA]</scope>
</reference>
<feature type="domain" description="Centromere protein H C-terminal" evidence="10">
    <location>
        <begin position="53"/>
        <end position="229"/>
    </location>
</feature>
<dbReference type="Proteomes" id="UP001652642">
    <property type="component" value="Chromosome 2"/>
</dbReference>
<organism evidence="11 12">
    <name type="scientific">Pogona vitticeps</name>
    <name type="common">central bearded dragon</name>
    <dbReference type="NCBI Taxonomy" id="103695"/>
    <lineage>
        <taxon>Eukaryota</taxon>
        <taxon>Metazoa</taxon>
        <taxon>Chordata</taxon>
        <taxon>Craniata</taxon>
        <taxon>Vertebrata</taxon>
        <taxon>Euteleostomi</taxon>
        <taxon>Lepidosauria</taxon>
        <taxon>Squamata</taxon>
        <taxon>Bifurcata</taxon>
        <taxon>Unidentata</taxon>
        <taxon>Episquamata</taxon>
        <taxon>Toxicofera</taxon>
        <taxon>Iguania</taxon>
        <taxon>Acrodonta</taxon>
        <taxon>Agamidae</taxon>
        <taxon>Amphibolurinae</taxon>
        <taxon>Pogona</taxon>
    </lineage>
</organism>
<dbReference type="PANTHER" id="PTHR48122:SF1">
    <property type="entry name" value="CENTROMERE PROTEIN H"/>
    <property type="match status" value="1"/>
</dbReference>
<dbReference type="RefSeq" id="XP_072848786.1">
    <property type="nucleotide sequence ID" value="XM_072992685.1"/>
</dbReference>
<evidence type="ECO:0000256" key="4">
    <source>
        <dbReference type="ARBA" id="ARBA00022838"/>
    </source>
</evidence>
<evidence type="ECO:0000313" key="11">
    <source>
        <dbReference type="Proteomes" id="UP001652642"/>
    </source>
</evidence>
<evidence type="ECO:0000259" key="10">
    <source>
        <dbReference type="Pfam" id="PF05837"/>
    </source>
</evidence>
<accession>A0ABM5FTS3</accession>
<evidence type="ECO:0000256" key="5">
    <source>
        <dbReference type="ARBA" id="ARBA00023242"/>
    </source>
</evidence>
<evidence type="ECO:0000256" key="7">
    <source>
        <dbReference type="ARBA" id="ARBA00025735"/>
    </source>
</evidence>
<dbReference type="InterPro" id="IPR008426">
    <property type="entry name" value="CENP-H_C"/>
</dbReference>
<sequence length="322" mass="36686">MEAPGGSHSSAGCRDTPVGPAATLSGSLDEPAGEGAGRLPTEEGEKKPDLLTLFRVKEQIKQHLMEYNTTINANEENFPDQVIDEKIIECSIEDLEKEMEEVKISYQNKTLALQRIQITDALRNKLKNNDEDSSRYIWNTIKHIMMLSTTILQLQQQSRELEEKLNEVKQSRLALKRAGECKLTQIHDMKRKRREELENMEVGEMLKKVRRNLQQEIQMTTLIQNIFQVVKPHMPLIKFPDRRSTPKPKIQEPLQSRVPPLHASSSQLSAGGGPPSQKNISFSGRIQGTPDTAELVRTLPQKYRRKPINTEEMEYIQRGGPE</sequence>
<keyword evidence="4" id="KW-0995">Kinetochore</keyword>